<protein>
    <recommendedName>
        <fullName evidence="6">Acyltransferase</fullName>
    </recommendedName>
</protein>
<dbReference type="InterPro" id="IPR002656">
    <property type="entry name" value="Acyl_transf_3_dom"/>
</dbReference>
<keyword evidence="1" id="KW-0812">Transmembrane</keyword>
<feature type="transmembrane region" description="Helical" evidence="1">
    <location>
        <begin position="20"/>
        <end position="39"/>
    </location>
</feature>
<evidence type="ECO:0008006" key="6">
    <source>
        <dbReference type="Google" id="ProtNLM"/>
    </source>
</evidence>
<dbReference type="PANTHER" id="PTHR23028">
    <property type="entry name" value="ACETYLTRANSFERASE"/>
    <property type="match status" value="1"/>
</dbReference>
<keyword evidence="1" id="KW-1133">Transmembrane helix</keyword>
<feature type="domain" description="SGNH" evidence="3">
    <location>
        <begin position="400"/>
        <end position="639"/>
    </location>
</feature>
<keyword evidence="1" id="KW-0472">Membrane</keyword>
<name>A0A494W8Q9_9SPHN</name>
<evidence type="ECO:0000313" key="4">
    <source>
        <dbReference type="EMBL" id="BBD99716.1"/>
    </source>
</evidence>
<feature type="transmembrane region" description="Helical" evidence="1">
    <location>
        <begin position="177"/>
        <end position="195"/>
    </location>
</feature>
<feature type="transmembrane region" description="Helical" evidence="1">
    <location>
        <begin position="256"/>
        <end position="275"/>
    </location>
</feature>
<dbReference type="InterPro" id="IPR050879">
    <property type="entry name" value="Acyltransferase_3"/>
</dbReference>
<dbReference type="Proteomes" id="UP000279959">
    <property type="component" value="Chromosome"/>
</dbReference>
<feature type="transmembrane region" description="Helical" evidence="1">
    <location>
        <begin position="352"/>
        <end position="370"/>
    </location>
</feature>
<dbReference type="PANTHER" id="PTHR23028:SF53">
    <property type="entry name" value="ACYL_TRANSF_3 DOMAIN-CONTAINING PROTEIN"/>
    <property type="match status" value="1"/>
</dbReference>
<dbReference type="GO" id="GO:0016747">
    <property type="term" value="F:acyltransferase activity, transferring groups other than amino-acyl groups"/>
    <property type="evidence" value="ECO:0007669"/>
    <property type="project" value="InterPro"/>
</dbReference>
<feature type="transmembrane region" description="Helical" evidence="1">
    <location>
        <begin position="45"/>
        <end position="68"/>
    </location>
</feature>
<feature type="transmembrane region" description="Helical" evidence="1">
    <location>
        <begin position="310"/>
        <end position="331"/>
    </location>
</feature>
<dbReference type="Pfam" id="PF01757">
    <property type="entry name" value="Acyl_transf_3"/>
    <property type="match status" value="1"/>
</dbReference>
<evidence type="ECO:0000313" key="5">
    <source>
        <dbReference type="Proteomes" id="UP000279959"/>
    </source>
</evidence>
<feature type="transmembrane region" description="Helical" evidence="1">
    <location>
        <begin position="233"/>
        <end position="250"/>
    </location>
</feature>
<dbReference type="KEGG" id="sami:SAMIE_1032170"/>
<evidence type="ECO:0000259" key="3">
    <source>
        <dbReference type="Pfam" id="PF19040"/>
    </source>
</evidence>
<sequence>MPQEMIEVMAQPRYGHGGRVRIDIQLLRALAILLVLAHHARIPGIPGGFLGVDIFYVISGYLMTGLIVRDLDRRTFSFRNFYARRIRRLLPAAFATLAVTALVAPWLLDIGEYRDFLKQLIGSFGFFANIALWQQSNYFASGALLKPLLHMWSLSIEEQYYLLIPLVLFLTPRALRMPLMLAATGASLALCFYFLTRNPAVAFYMLPTRAWEMGLGSLVALRVAKGSGGGRRVAVRAACLLLLLGVPLLVDESGHPGVPALLVCAATALLMLPGLTLAPRPWLVPLVAIGDRSYSLYLVHWPVYAFANNIFIRPVPLWVNIALLAIVLLWTELQYRLVEQRFRHMQVTGRSLMALALIAAMTIGGTMLATKGSEDDPAVLARRPNSGLAEACASNGSTLLPDACRTGPGATTQLWGDSLAMALAPGLAASLPGGLVQTTMPVCGPFLGIAPVNDRVQTPAWAKRCIAFNDAALDRAIRSRTADTVILSSVLAQYAPGVEPYDLLVRRNGRFVRTTQNESEILAAARQTVEALRAAGKRVIFAAPTPDPGFDMARCRARELRGVPTVYPASGCAFTLDDDRRARAPVLSLLREMERSGVPVLSVAPLLCPEGMCPTDRDGIILYRDHAHMSIAGSQWLGRHDRLGQKMRAAAR</sequence>
<keyword evidence="5" id="KW-1185">Reference proteome</keyword>
<dbReference type="InterPro" id="IPR043968">
    <property type="entry name" value="SGNH"/>
</dbReference>
<dbReference type="Pfam" id="PF19040">
    <property type="entry name" value="SGNH"/>
    <property type="match status" value="1"/>
</dbReference>
<feature type="transmembrane region" description="Helical" evidence="1">
    <location>
        <begin position="149"/>
        <end position="170"/>
    </location>
</feature>
<feature type="transmembrane region" description="Helical" evidence="1">
    <location>
        <begin position="89"/>
        <end position="108"/>
    </location>
</feature>
<dbReference type="EMBL" id="AP018664">
    <property type="protein sequence ID" value="BBD99716.1"/>
    <property type="molecule type" value="Genomic_DNA"/>
</dbReference>
<evidence type="ECO:0000259" key="2">
    <source>
        <dbReference type="Pfam" id="PF01757"/>
    </source>
</evidence>
<dbReference type="GO" id="GO:0009103">
    <property type="term" value="P:lipopolysaccharide biosynthetic process"/>
    <property type="evidence" value="ECO:0007669"/>
    <property type="project" value="TreeGrafter"/>
</dbReference>
<feature type="domain" description="Acyltransferase 3" evidence="2">
    <location>
        <begin position="23"/>
        <end position="329"/>
    </location>
</feature>
<accession>A0A494W8Q9</accession>
<evidence type="ECO:0000256" key="1">
    <source>
        <dbReference type="SAM" id="Phobius"/>
    </source>
</evidence>
<organism evidence="4 5">
    <name type="scientific">Sphingobium amiense</name>
    <dbReference type="NCBI Taxonomy" id="135719"/>
    <lineage>
        <taxon>Bacteria</taxon>
        <taxon>Pseudomonadati</taxon>
        <taxon>Pseudomonadota</taxon>
        <taxon>Alphaproteobacteria</taxon>
        <taxon>Sphingomonadales</taxon>
        <taxon>Sphingomonadaceae</taxon>
        <taxon>Sphingobium</taxon>
    </lineage>
</organism>
<gene>
    <name evidence="4" type="ORF">SAMIE_1032170</name>
</gene>
<dbReference type="AlphaFoldDB" id="A0A494W8Q9"/>
<proteinExistence type="predicted"/>
<dbReference type="GO" id="GO:0016020">
    <property type="term" value="C:membrane"/>
    <property type="evidence" value="ECO:0007669"/>
    <property type="project" value="TreeGrafter"/>
</dbReference>
<reference evidence="4 5" key="1">
    <citation type="submission" date="2018-05" db="EMBL/GenBank/DDBJ databases">
        <title>Complete Genome Sequence of the Nonylphenol-Degrading Bacterium Sphingobium amiense DSM 16289T.</title>
        <authorList>
            <person name="Ootsuka M."/>
            <person name="Nishizawa T."/>
            <person name="Ohta H."/>
        </authorList>
    </citation>
    <scope>NUCLEOTIDE SEQUENCE [LARGE SCALE GENOMIC DNA]</scope>
    <source>
        <strain evidence="4 5">DSM 16289</strain>
    </source>
</reference>